<dbReference type="Pfam" id="PF05159">
    <property type="entry name" value="Capsule_synth"/>
    <property type="match status" value="1"/>
</dbReference>
<keyword evidence="2" id="KW-1185">Reference proteome</keyword>
<sequence>MSAISSPVNSAKSAFHLARKYMNSIDRKILFLQGHPSGFWHRLATGLETGGVPTRKVNFCLADWAFWHRRGAINYRGRFRNWPTWLEIFIQNEKITDILYYADRHPYHAAAADVARKLGVNCWAIEFGYLRPDWLTMEADGMGPKSRFPKQKNQIETLARKAGKADMVLRYPHSFLEEAVGEVLFNLLLVFGRPFYPFFFSDKYYWPVIDYLAWLPELARSRKQAFIAKQVSQKCLDDQFQYNLVAMQLQSDYQIRSSTKYNHLEEFLREILTSFAKHAPAERHLVFKIHPLDNGLENWPRRIASLTSEFGLKHRVHVIKGGPLDKLISNSKGVVLANSTVGLHAIRLGVPIITLGDAVFDIPDLSHQAGLDKFWNEAEPVSPTFASDFFRALTTTQIKGSFYNRTGQNAAIKQIVGKFSS</sequence>
<dbReference type="Proteomes" id="UP001589683">
    <property type="component" value="Unassembled WGS sequence"/>
</dbReference>
<reference evidence="1 2" key="1">
    <citation type="submission" date="2024-09" db="EMBL/GenBank/DDBJ databases">
        <authorList>
            <person name="Sun Q."/>
            <person name="Mori K."/>
        </authorList>
    </citation>
    <scope>NUCLEOTIDE SEQUENCE [LARGE SCALE GENOMIC DNA]</scope>
    <source>
        <strain evidence="1 2">CECT 8726</strain>
    </source>
</reference>
<dbReference type="EMBL" id="JBHMEA010000044">
    <property type="protein sequence ID" value="MFB9232978.1"/>
    <property type="molecule type" value="Genomic_DNA"/>
</dbReference>
<proteinExistence type="predicted"/>
<gene>
    <name evidence="1" type="ORF">ACFFUT_14395</name>
</gene>
<evidence type="ECO:0000313" key="2">
    <source>
        <dbReference type="Proteomes" id="UP001589683"/>
    </source>
</evidence>
<accession>A0ABV5JHN2</accession>
<organism evidence="1 2">
    <name type="scientific">Pseudohalocynthiibacter aestuariivivens</name>
    <dbReference type="NCBI Taxonomy" id="1591409"/>
    <lineage>
        <taxon>Bacteria</taxon>
        <taxon>Pseudomonadati</taxon>
        <taxon>Pseudomonadota</taxon>
        <taxon>Alphaproteobacteria</taxon>
        <taxon>Rhodobacterales</taxon>
        <taxon>Paracoccaceae</taxon>
        <taxon>Pseudohalocynthiibacter</taxon>
    </lineage>
</organism>
<evidence type="ECO:0000313" key="1">
    <source>
        <dbReference type="EMBL" id="MFB9232978.1"/>
    </source>
</evidence>
<comment type="caution">
    <text evidence="1">The sequence shown here is derived from an EMBL/GenBank/DDBJ whole genome shotgun (WGS) entry which is preliminary data.</text>
</comment>
<dbReference type="CDD" id="cd16441">
    <property type="entry name" value="beta_Kdo_transferase_KpsS"/>
    <property type="match status" value="1"/>
</dbReference>
<protein>
    <submittedName>
        <fullName evidence="1">Capsule biosynthesis protein</fullName>
    </submittedName>
</protein>
<dbReference type="RefSeq" id="WP_213887024.1">
    <property type="nucleotide sequence ID" value="NZ_JAGFNU010000001.1"/>
</dbReference>
<name>A0ABV5JHN2_9RHOB</name>
<dbReference type="InterPro" id="IPR007833">
    <property type="entry name" value="Capsule_polysaccharide_synth"/>
</dbReference>